<gene>
    <name evidence="1" type="ORF">KPL71_001771</name>
</gene>
<keyword evidence="2" id="KW-1185">Reference proteome</keyword>
<dbReference type="Proteomes" id="UP000829398">
    <property type="component" value="Chromosome 1"/>
</dbReference>
<accession>A0ACB8P049</accession>
<name>A0ACB8P049_CITSI</name>
<sequence>MWELEEIERGLLASLLLSYNDLPSIIKRCFSYCAVFPKDYTINKEKLIQLPNKEMDIIGKECFDIIARRSFFQEFVKNDDDEILSCKMHDIVHDFAQFLSKNECFTVEIDGREEPFIDSLGQNVRHSMVKLGKGAPFPISFCSVKRLRSLLIDDNGDDEFWLTEVLPQLFDELTCLRALDFAMFQMWSWNGFIKEIPKNIEKLVHLRYLNLSRLKIEKLPETLCELYNLQLLNVESCQDLKELPQGFGKLINLMYLLNRGTESLRYLPAGIERLTSLRRVEKFVVGRGVARSSELENKKNLIDLLLYFGHGNEERKRKKDEEVLEALQPPPNLKHLGIHQYRGNNVHPHWMMSLTDLRILTLSHCINCEHLPPLGKLPSLEQLYFYSMGSVKRVGDEFLGVESDHGRASSSVVAFPKLKTIQFWDMYVLKEWDYGDTIKGEIMPRLSSLCIARCPTLRALPDHLLQTTTLQKLEIWGCPNLQKQYRR</sequence>
<comment type="caution">
    <text evidence="1">The sequence shown here is derived from an EMBL/GenBank/DDBJ whole genome shotgun (WGS) entry which is preliminary data.</text>
</comment>
<dbReference type="EMBL" id="CM039170">
    <property type="protein sequence ID" value="KAH9803454.1"/>
    <property type="molecule type" value="Genomic_DNA"/>
</dbReference>
<protein>
    <submittedName>
        <fullName evidence="1">Uncharacterized protein</fullName>
    </submittedName>
</protein>
<proteinExistence type="predicted"/>
<evidence type="ECO:0000313" key="2">
    <source>
        <dbReference type="Proteomes" id="UP000829398"/>
    </source>
</evidence>
<evidence type="ECO:0000313" key="1">
    <source>
        <dbReference type="EMBL" id="KAH9803454.1"/>
    </source>
</evidence>
<reference evidence="2" key="1">
    <citation type="journal article" date="2023" name="Hortic. Res.">
        <title>A chromosome-level phased genome enabling allele-level studies in sweet orange: a case study on citrus Huanglongbing tolerance.</title>
        <authorList>
            <person name="Wu B."/>
            <person name="Yu Q."/>
            <person name="Deng Z."/>
            <person name="Duan Y."/>
            <person name="Luo F."/>
            <person name="Gmitter F. Jr."/>
        </authorList>
    </citation>
    <scope>NUCLEOTIDE SEQUENCE [LARGE SCALE GENOMIC DNA]</scope>
    <source>
        <strain evidence="2">cv. Valencia</strain>
    </source>
</reference>
<organism evidence="1 2">
    <name type="scientific">Citrus sinensis</name>
    <name type="common">Sweet orange</name>
    <name type="synonym">Citrus aurantium var. sinensis</name>
    <dbReference type="NCBI Taxonomy" id="2711"/>
    <lineage>
        <taxon>Eukaryota</taxon>
        <taxon>Viridiplantae</taxon>
        <taxon>Streptophyta</taxon>
        <taxon>Embryophyta</taxon>
        <taxon>Tracheophyta</taxon>
        <taxon>Spermatophyta</taxon>
        <taxon>Magnoliopsida</taxon>
        <taxon>eudicotyledons</taxon>
        <taxon>Gunneridae</taxon>
        <taxon>Pentapetalae</taxon>
        <taxon>rosids</taxon>
        <taxon>malvids</taxon>
        <taxon>Sapindales</taxon>
        <taxon>Rutaceae</taxon>
        <taxon>Aurantioideae</taxon>
        <taxon>Citrus</taxon>
    </lineage>
</organism>